<accession>A0A8J7SG39</accession>
<dbReference type="EMBL" id="JAENIM010000009">
    <property type="protein sequence ID" value="MBK1789870.1"/>
    <property type="molecule type" value="Genomic_DNA"/>
</dbReference>
<dbReference type="PANTHER" id="PTHR43316">
    <property type="entry name" value="HYDROLASE, HALOACID DELAHOGENASE-RELATED"/>
    <property type="match status" value="1"/>
</dbReference>
<keyword evidence="3" id="KW-1185">Reference proteome</keyword>
<dbReference type="InterPro" id="IPR023198">
    <property type="entry name" value="PGP-like_dom2"/>
</dbReference>
<proteinExistence type="predicted"/>
<dbReference type="Gene3D" id="3.40.50.1000">
    <property type="entry name" value="HAD superfamily/HAD-like"/>
    <property type="match status" value="1"/>
</dbReference>
<comment type="caution">
    <text evidence="2">The sequence shown here is derived from an EMBL/GenBank/DDBJ whole genome shotgun (WGS) entry which is preliminary data.</text>
</comment>
<dbReference type="Pfam" id="PF00702">
    <property type="entry name" value="Hydrolase"/>
    <property type="match status" value="1"/>
</dbReference>
<reference evidence="2" key="1">
    <citation type="submission" date="2021-01" db="EMBL/GenBank/DDBJ databases">
        <title>Modified the classification status of verrucomicrobia.</title>
        <authorList>
            <person name="Feng X."/>
        </authorList>
    </citation>
    <scope>NUCLEOTIDE SEQUENCE</scope>
    <source>
        <strain evidence="2">_KCTC 22039</strain>
    </source>
</reference>
<dbReference type="PANTHER" id="PTHR43316:SF8">
    <property type="entry name" value="HAD FAMILY HYDROLASE"/>
    <property type="match status" value="1"/>
</dbReference>
<name>A0A8J7SG39_9BACT</name>
<evidence type="ECO:0000313" key="2">
    <source>
        <dbReference type="EMBL" id="MBK1789870.1"/>
    </source>
</evidence>
<protein>
    <submittedName>
        <fullName evidence="2">HAD family hydrolase</fullName>
    </submittedName>
</protein>
<dbReference type="Proteomes" id="UP000624703">
    <property type="component" value="Unassembled WGS sequence"/>
</dbReference>
<dbReference type="SUPFAM" id="SSF56784">
    <property type="entry name" value="HAD-like"/>
    <property type="match status" value="1"/>
</dbReference>
<sequence>MIDGLKVIAFDADDTLWVNEPYFHAVEQRFCDLLGLPLADEVVKKRLFEIEVGNIPLYGYGVKSYILSMVEAAIELTAGQIDNESISEILSYGRWMLEHPVELIGEIEIVLAELQKSYRLVVVTKGDLQDQERKLADSGLEKYFHHIEIVSDKNEHEYCKLIQHLDIQPAELLMVGNSLKSDVLPVLQLGGHAVYLPNETSWAHERVDGAGAFDKFIEIDRVDQLLDILK</sequence>
<dbReference type="Gene3D" id="1.10.150.240">
    <property type="entry name" value="Putative phosphatase, domain 2"/>
    <property type="match status" value="1"/>
</dbReference>
<dbReference type="SFLD" id="SFLDG01129">
    <property type="entry name" value="C1.5:_HAD__Beta-PGM__Phosphata"/>
    <property type="match status" value="1"/>
</dbReference>
<gene>
    <name evidence="2" type="ORF">JIN82_01740</name>
</gene>
<dbReference type="GO" id="GO:0016787">
    <property type="term" value="F:hydrolase activity"/>
    <property type="evidence" value="ECO:0007669"/>
    <property type="project" value="UniProtKB-KW"/>
</dbReference>
<evidence type="ECO:0000256" key="1">
    <source>
        <dbReference type="ARBA" id="ARBA00022801"/>
    </source>
</evidence>
<evidence type="ECO:0000313" key="3">
    <source>
        <dbReference type="Proteomes" id="UP000624703"/>
    </source>
</evidence>
<dbReference type="InterPro" id="IPR036412">
    <property type="entry name" value="HAD-like_sf"/>
</dbReference>
<organism evidence="2 3">
    <name type="scientific">Persicirhabdus sediminis</name>
    <dbReference type="NCBI Taxonomy" id="454144"/>
    <lineage>
        <taxon>Bacteria</taxon>
        <taxon>Pseudomonadati</taxon>
        <taxon>Verrucomicrobiota</taxon>
        <taxon>Verrucomicrobiia</taxon>
        <taxon>Verrucomicrobiales</taxon>
        <taxon>Verrucomicrobiaceae</taxon>
        <taxon>Persicirhabdus</taxon>
    </lineage>
</organism>
<dbReference type="InterPro" id="IPR051540">
    <property type="entry name" value="S-2-haloacid_dehalogenase"/>
</dbReference>
<dbReference type="RefSeq" id="WP_200309910.1">
    <property type="nucleotide sequence ID" value="NZ_JAENIM010000009.1"/>
</dbReference>
<dbReference type="AlphaFoldDB" id="A0A8J7SG39"/>
<dbReference type="SFLD" id="SFLDS00003">
    <property type="entry name" value="Haloacid_Dehalogenase"/>
    <property type="match status" value="1"/>
</dbReference>
<keyword evidence="1 2" id="KW-0378">Hydrolase</keyword>
<dbReference type="InterPro" id="IPR023214">
    <property type="entry name" value="HAD_sf"/>
</dbReference>